<proteinExistence type="predicted"/>
<comment type="caution">
    <text evidence="1">The sequence shown here is derived from an EMBL/GenBank/DDBJ whole genome shotgun (WGS) entry which is preliminary data.</text>
</comment>
<evidence type="ECO:0000313" key="1">
    <source>
        <dbReference type="EMBL" id="ELY21163.1"/>
    </source>
</evidence>
<reference evidence="1 2" key="1">
    <citation type="journal article" date="2013" name="Genome Announc.">
        <title>Draft Genome of the Marine Gammaproteobacterium Halomonas titanicae.</title>
        <authorList>
            <person name="Sanchez-Porro C."/>
            <person name="de la Haba R.R."/>
            <person name="Cruz-Hernandez N."/>
            <person name="Gonzalez J.M."/>
            <person name="Reyes-Guirao C."/>
            <person name="Navarro-Sampedro L."/>
            <person name="Carballo M."/>
            <person name="Ventosa A."/>
        </authorList>
    </citation>
    <scope>NUCLEOTIDE SEQUENCE [LARGE SCALE GENOMIC DNA]</scope>
    <source>
        <strain evidence="1 2">BH1</strain>
    </source>
</reference>
<organism evidence="1 2">
    <name type="scientific">Vreelandella titanicae BH1</name>
    <dbReference type="NCBI Taxonomy" id="1204738"/>
    <lineage>
        <taxon>Bacteria</taxon>
        <taxon>Pseudomonadati</taxon>
        <taxon>Pseudomonadota</taxon>
        <taxon>Gammaproteobacteria</taxon>
        <taxon>Oceanospirillales</taxon>
        <taxon>Halomonadaceae</taxon>
        <taxon>Vreelandella</taxon>
    </lineage>
</organism>
<sequence>MHIPSERVSDEMRSEQASLWIVPANEGKEIAVLIKAPTPSLKAIISGCKIEILIGLKETILCSGVRIYDAPGSPLLVSGVQRYREEHIALSRLLTEKSSPIFLFNEMDICIGWSSLLIDSKAAKNFESLILDANRLYTGPFDSKASHILDCFCFTFDKTVSYENTSDIPVASMEPEVEEWHSTDNLFIGLKESQSIQLNDKDEGEIFERAIWASLESVFPFTLYKSPIVEIGESQRELTDVLAFHEYGSFLIEAKDLSILDSGFNRTIERRVKGVQKQARKAIKQLVGSSKALKRGERIFDAQGKEIKPERMNPVHCIVLVTELGHSGDWSDVEKDLIKAVKETNNFFHVFDLREFIMILKGSFGRPELVDYNLIERFKVFLSKRSVHIRSQHAPNK</sequence>
<gene>
    <name evidence="1" type="ORF">HALTITAN_2042</name>
</gene>
<evidence type="ECO:0000313" key="2">
    <source>
        <dbReference type="Proteomes" id="UP000011651"/>
    </source>
</evidence>
<protein>
    <submittedName>
        <fullName evidence="1">Uncharacterized protein</fullName>
    </submittedName>
</protein>
<dbReference type="Proteomes" id="UP000011651">
    <property type="component" value="Unassembled WGS sequence"/>
</dbReference>
<name>L9UA88_9GAMM</name>
<accession>L9UA88</accession>
<dbReference type="PATRIC" id="fig|1204738.3.peg.3068"/>
<dbReference type="EMBL" id="AOPO01000008">
    <property type="protein sequence ID" value="ELY21163.1"/>
    <property type="molecule type" value="Genomic_DNA"/>
</dbReference>
<dbReference type="AlphaFoldDB" id="L9UA88"/>